<evidence type="ECO:0000313" key="3">
    <source>
        <dbReference type="Proteomes" id="UP000298030"/>
    </source>
</evidence>
<dbReference type="Proteomes" id="UP000298030">
    <property type="component" value="Unassembled WGS sequence"/>
</dbReference>
<comment type="caution">
    <text evidence="2">The sequence shown here is derived from an EMBL/GenBank/DDBJ whole genome shotgun (WGS) entry which is preliminary data.</text>
</comment>
<gene>
    <name evidence="2" type="ORF">FA13DRAFT_1516901</name>
</gene>
<accession>A0A4Y7SKP3</accession>
<dbReference type="AlphaFoldDB" id="A0A4Y7SKP3"/>
<evidence type="ECO:0000256" key="1">
    <source>
        <dbReference type="SAM" id="MobiDB-lite"/>
    </source>
</evidence>
<evidence type="ECO:0000313" key="2">
    <source>
        <dbReference type="EMBL" id="TEB22301.1"/>
    </source>
</evidence>
<sequence length="192" mass="21176">MSRPCKHICVANRSLRKSVFEIPRTSLRSRRSRKRQVPSPCTTTNISVSPHCRPASTPPRMETFVLVFLATEKTTGQPRVLHAHTQSGSTGHRYPRTPSLLSQRELFNITGSSSEIALMRKGGAWWGTILDGRLVPRGLSGNISRDAPWRAARLERDLDLSSGLVSSLAIVVFTWGLPARVVHTGHGSLGYV</sequence>
<feature type="compositionally biased region" description="Basic residues" evidence="1">
    <location>
        <begin position="27"/>
        <end position="36"/>
    </location>
</feature>
<protein>
    <submittedName>
        <fullName evidence="2">Uncharacterized protein</fullName>
    </submittedName>
</protein>
<reference evidence="2 3" key="1">
    <citation type="journal article" date="2019" name="Nat. Ecol. Evol.">
        <title>Megaphylogeny resolves global patterns of mushroom evolution.</title>
        <authorList>
            <person name="Varga T."/>
            <person name="Krizsan K."/>
            <person name="Foldi C."/>
            <person name="Dima B."/>
            <person name="Sanchez-Garcia M."/>
            <person name="Sanchez-Ramirez S."/>
            <person name="Szollosi G.J."/>
            <person name="Szarkandi J.G."/>
            <person name="Papp V."/>
            <person name="Albert L."/>
            <person name="Andreopoulos W."/>
            <person name="Angelini C."/>
            <person name="Antonin V."/>
            <person name="Barry K.W."/>
            <person name="Bougher N.L."/>
            <person name="Buchanan P."/>
            <person name="Buyck B."/>
            <person name="Bense V."/>
            <person name="Catcheside P."/>
            <person name="Chovatia M."/>
            <person name="Cooper J."/>
            <person name="Damon W."/>
            <person name="Desjardin D."/>
            <person name="Finy P."/>
            <person name="Geml J."/>
            <person name="Haridas S."/>
            <person name="Hughes K."/>
            <person name="Justo A."/>
            <person name="Karasinski D."/>
            <person name="Kautmanova I."/>
            <person name="Kiss B."/>
            <person name="Kocsube S."/>
            <person name="Kotiranta H."/>
            <person name="LaButti K.M."/>
            <person name="Lechner B.E."/>
            <person name="Liimatainen K."/>
            <person name="Lipzen A."/>
            <person name="Lukacs Z."/>
            <person name="Mihaltcheva S."/>
            <person name="Morgado L.N."/>
            <person name="Niskanen T."/>
            <person name="Noordeloos M.E."/>
            <person name="Ohm R.A."/>
            <person name="Ortiz-Santana B."/>
            <person name="Ovrebo C."/>
            <person name="Racz N."/>
            <person name="Riley R."/>
            <person name="Savchenko A."/>
            <person name="Shiryaev A."/>
            <person name="Soop K."/>
            <person name="Spirin V."/>
            <person name="Szebenyi C."/>
            <person name="Tomsovsky M."/>
            <person name="Tulloss R.E."/>
            <person name="Uehling J."/>
            <person name="Grigoriev I.V."/>
            <person name="Vagvolgyi C."/>
            <person name="Papp T."/>
            <person name="Martin F.M."/>
            <person name="Miettinen O."/>
            <person name="Hibbett D.S."/>
            <person name="Nagy L.G."/>
        </authorList>
    </citation>
    <scope>NUCLEOTIDE SEQUENCE [LARGE SCALE GENOMIC DNA]</scope>
    <source>
        <strain evidence="2 3">FP101781</strain>
    </source>
</reference>
<dbReference type="EMBL" id="QPFP01000093">
    <property type="protein sequence ID" value="TEB22301.1"/>
    <property type="molecule type" value="Genomic_DNA"/>
</dbReference>
<proteinExistence type="predicted"/>
<feature type="region of interest" description="Disordered" evidence="1">
    <location>
        <begin position="27"/>
        <end position="46"/>
    </location>
</feature>
<name>A0A4Y7SKP3_COPMI</name>
<keyword evidence="3" id="KW-1185">Reference proteome</keyword>
<organism evidence="2 3">
    <name type="scientific">Coprinellus micaceus</name>
    <name type="common">Glistening ink-cap mushroom</name>
    <name type="synonym">Coprinus micaceus</name>
    <dbReference type="NCBI Taxonomy" id="71717"/>
    <lineage>
        <taxon>Eukaryota</taxon>
        <taxon>Fungi</taxon>
        <taxon>Dikarya</taxon>
        <taxon>Basidiomycota</taxon>
        <taxon>Agaricomycotina</taxon>
        <taxon>Agaricomycetes</taxon>
        <taxon>Agaricomycetidae</taxon>
        <taxon>Agaricales</taxon>
        <taxon>Agaricineae</taxon>
        <taxon>Psathyrellaceae</taxon>
        <taxon>Coprinellus</taxon>
    </lineage>
</organism>